<dbReference type="EMBL" id="KV876051">
    <property type="protein sequence ID" value="RZR73902.1"/>
    <property type="molecule type" value="Genomic_DNA"/>
</dbReference>
<evidence type="ECO:0000256" key="1">
    <source>
        <dbReference type="SAM" id="MobiDB-lite"/>
    </source>
</evidence>
<reference evidence="2" key="1">
    <citation type="journal article" date="2018" name="Data Brief">
        <title>Genome sequence data from 17 accessions of Ensete ventricosum, a staple food crop for millions in Ethiopia.</title>
        <authorList>
            <person name="Yemataw Z."/>
            <person name="Muzemil S."/>
            <person name="Ambachew D."/>
            <person name="Tripathi L."/>
            <person name="Tesfaye K."/>
            <person name="Chala A."/>
            <person name="Farbos A."/>
            <person name="O'Neill P."/>
            <person name="Moore K."/>
            <person name="Grant M."/>
            <person name="Studholme D.J."/>
        </authorList>
    </citation>
    <scope>NUCLEOTIDE SEQUENCE [LARGE SCALE GENOMIC DNA]</scope>
    <source>
        <tissue evidence="2">Leaf</tissue>
    </source>
</reference>
<evidence type="ECO:0000313" key="2">
    <source>
        <dbReference type="EMBL" id="RZR73902.1"/>
    </source>
</evidence>
<accession>A0A445MI04</accession>
<feature type="compositionally biased region" description="Low complexity" evidence="1">
    <location>
        <begin position="38"/>
        <end position="53"/>
    </location>
</feature>
<gene>
    <name evidence="2" type="ORF">BHM03_00029380</name>
</gene>
<feature type="region of interest" description="Disordered" evidence="1">
    <location>
        <begin position="168"/>
        <end position="193"/>
    </location>
</feature>
<protein>
    <submittedName>
        <fullName evidence="2">Uncharacterized protein</fullName>
    </submittedName>
</protein>
<feature type="region of interest" description="Disordered" evidence="1">
    <location>
        <begin position="38"/>
        <end position="58"/>
    </location>
</feature>
<dbReference type="Proteomes" id="UP000290560">
    <property type="component" value="Unassembled WGS sequence"/>
</dbReference>
<sequence length="193" mass="20205">MILNYVESFYALFLYFRSKGNSERRWLATARPSARVAGHGQAPAAAASHGQPPCRAGHPQPGLLQGAAGCCQSPLQGGGRPWPKPLAGAAASMRGRPRVWLAPTGATLASVGITRGHASGGGRPLQGRKGQPRGQVCRLQGPARCRPRAAAPVAGAASYADGMQRHRLRRGSGAEGARRGLGHPFEKRTILPL</sequence>
<organism evidence="2">
    <name type="scientific">Ensete ventricosum</name>
    <name type="common">Abyssinian banana</name>
    <name type="synonym">Musa ensete</name>
    <dbReference type="NCBI Taxonomy" id="4639"/>
    <lineage>
        <taxon>Eukaryota</taxon>
        <taxon>Viridiplantae</taxon>
        <taxon>Streptophyta</taxon>
        <taxon>Embryophyta</taxon>
        <taxon>Tracheophyta</taxon>
        <taxon>Spermatophyta</taxon>
        <taxon>Magnoliopsida</taxon>
        <taxon>Liliopsida</taxon>
        <taxon>Zingiberales</taxon>
        <taxon>Musaceae</taxon>
        <taxon>Ensete</taxon>
    </lineage>
</organism>
<feature type="compositionally biased region" description="Basic and acidic residues" evidence="1">
    <location>
        <begin position="184"/>
        <end position="193"/>
    </location>
</feature>
<proteinExistence type="predicted"/>
<name>A0A445MI04_ENSVE</name>
<dbReference type="AlphaFoldDB" id="A0A445MI04"/>